<feature type="compositionally biased region" description="Acidic residues" evidence="5">
    <location>
        <begin position="129"/>
        <end position="144"/>
    </location>
</feature>
<evidence type="ECO:0000256" key="2">
    <source>
        <dbReference type="ARBA" id="ARBA00022884"/>
    </source>
</evidence>
<evidence type="ECO:0000259" key="6">
    <source>
        <dbReference type="PROSITE" id="PS50102"/>
    </source>
</evidence>
<keyword evidence="2 3" id="KW-0694">RNA-binding</keyword>
<comment type="caution">
    <text evidence="7">The sequence shown here is derived from an EMBL/GenBank/DDBJ whole genome shotgun (WGS) entry which is preliminary data.</text>
</comment>
<dbReference type="CDD" id="cd00590">
    <property type="entry name" value="RRM_SF"/>
    <property type="match status" value="1"/>
</dbReference>
<dbReference type="SUPFAM" id="SSF54928">
    <property type="entry name" value="RNA-binding domain, RBD"/>
    <property type="match status" value="1"/>
</dbReference>
<accession>A0AA38CQZ5</accession>
<sequence>CCCTIPSSFSLSPLPPRKHSKSSNSSQKYKHKLPPSVRRPGRPTLEHAHPSKTDESLEPTTSSNPLRGFTKPPIKNNKNIVDDINSPFSQPQPQPQPQPHLNKLWLSSKLFPQPEVEVQSTETRSLDATESDADGGESTPDDESLSSPQLREKGKIFVGNLPLWIKKDEIAEFFRQFGPVKNVILIKGHNDTERNVGFCFVIYGGPKADDCAVEAVEFDGVEFHGRCLTVKLDDGRRLRAVAERRGKWVKGGIEAREFRSEWHEEREIASQEFKRILETEPENWQKVLNAFVKIKKPSRRDYGLMVNYYARRGDKHHARCTFESMRAKAIEPNSYVYT</sequence>
<dbReference type="PROSITE" id="PS51375">
    <property type="entry name" value="PPR"/>
    <property type="match status" value="1"/>
</dbReference>
<dbReference type="InterPro" id="IPR035979">
    <property type="entry name" value="RBD_domain_sf"/>
</dbReference>
<feature type="region of interest" description="Disordered" evidence="5">
    <location>
        <begin position="1"/>
        <end position="101"/>
    </location>
</feature>
<dbReference type="PROSITE" id="PS50102">
    <property type="entry name" value="RRM"/>
    <property type="match status" value="1"/>
</dbReference>
<keyword evidence="8" id="KW-1185">Reference proteome</keyword>
<reference evidence="7 8" key="1">
    <citation type="journal article" date="2021" name="Nat. Plants">
        <title>The Taxus genome provides insights into paclitaxel biosynthesis.</title>
        <authorList>
            <person name="Xiong X."/>
            <person name="Gou J."/>
            <person name="Liao Q."/>
            <person name="Li Y."/>
            <person name="Zhou Q."/>
            <person name="Bi G."/>
            <person name="Li C."/>
            <person name="Du R."/>
            <person name="Wang X."/>
            <person name="Sun T."/>
            <person name="Guo L."/>
            <person name="Liang H."/>
            <person name="Lu P."/>
            <person name="Wu Y."/>
            <person name="Zhang Z."/>
            <person name="Ro D.K."/>
            <person name="Shang Y."/>
            <person name="Huang S."/>
            <person name="Yan J."/>
        </authorList>
    </citation>
    <scope>NUCLEOTIDE SEQUENCE [LARGE SCALE GENOMIC DNA]</scope>
    <source>
        <strain evidence="7">Ta-2019</strain>
    </source>
</reference>
<feature type="non-terminal residue" evidence="7">
    <location>
        <position position="1"/>
    </location>
</feature>
<feature type="repeat" description="PPR" evidence="4">
    <location>
        <begin position="298"/>
        <end position="332"/>
    </location>
</feature>
<feature type="compositionally biased region" description="Polar residues" evidence="5">
    <location>
        <begin position="118"/>
        <end position="128"/>
    </location>
</feature>
<dbReference type="SMART" id="SM00360">
    <property type="entry name" value="RRM"/>
    <property type="match status" value="1"/>
</dbReference>
<dbReference type="InterPro" id="IPR012677">
    <property type="entry name" value="Nucleotide-bd_a/b_plait_sf"/>
</dbReference>
<evidence type="ECO:0000313" key="7">
    <source>
        <dbReference type="EMBL" id="KAH9301399.1"/>
    </source>
</evidence>
<organism evidence="7 8">
    <name type="scientific">Taxus chinensis</name>
    <name type="common">Chinese yew</name>
    <name type="synonym">Taxus wallichiana var. chinensis</name>
    <dbReference type="NCBI Taxonomy" id="29808"/>
    <lineage>
        <taxon>Eukaryota</taxon>
        <taxon>Viridiplantae</taxon>
        <taxon>Streptophyta</taxon>
        <taxon>Embryophyta</taxon>
        <taxon>Tracheophyta</taxon>
        <taxon>Spermatophyta</taxon>
        <taxon>Pinopsida</taxon>
        <taxon>Pinidae</taxon>
        <taxon>Conifers II</taxon>
        <taxon>Cupressales</taxon>
        <taxon>Taxaceae</taxon>
        <taxon>Taxus</taxon>
    </lineage>
</organism>
<dbReference type="AlphaFoldDB" id="A0AA38CQZ5"/>
<dbReference type="InterPro" id="IPR011990">
    <property type="entry name" value="TPR-like_helical_dom_sf"/>
</dbReference>
<dbReference type="InterPro" id="IPR000504">
    <property type="entry name" value="RRM_dom"/>
</dbReference>
<dbReference type="Gene3D" id="3.30.70.330">
    <property type="match status" value="1"/>
</dbReference>
<dbReference type="Gene3D" id="1.25.40.10">
    <property type="entry name" value="Tetratricopeptide repeat domain"/>
    <property type="match status" value="1"/>
</dbReference>
<evidence type="ECO:0000256" key="3">
    <source>
        <dbReference type="PROSITE-ProRule" id="PRU00176"/>
    </source>
</evidence>
<evidence type="ECO:0000256" key="1">
    <source>
        <dbReference type="ARBA" id="ARBA00022737"/>
    </source>
</evidence>
<dbReference type="EMBL" id="JAHRHJ020000009">
    <property type="protein sequence ID" value="KAH9301399.1"/>
    <property type="molecule type" value="Genomic_DNA"/>
</dbReference>
<gene>
    <name evidence="7" type="ORF">KI387_012982</name>
</gene>
<dbReference type="GO" id="GO:0003729">
    <property type="term" value="F:mRNA binding"/>
    <property type="evidence" value="ECO:0007669"/>
    <property type="project" value="TreeGrafter"/>
</dbReference>
<feature type="compositionally biased region" description="Low complexity" evidence="5">
    <location>
        <begin position="74"/>
        <end position="85"/>
    </location>
</feature>
<evidence type="ECO:0000313" key="8">
    <source>
        <dbReference type="Proteomes" id="UP000824469"/>
    </source>
</evidence>
<name>A0AA38CQZ5_TAXCH</name>
<dbReference type="Proteomes" id="UP000824469">
    <property type="component" value="Unassembled WGS sequence"/>
</dbReference>
<dbReference type="InterPro" id="IPR002885">
    <property type="entry name" value="PPR_rpt"/>
</dbReference>
<feature type="domain" description="RRM" evidence="6">
    <location>
        <begin position="154"/>
        <end position="235"/>
    </location>
</feature>
<evidence type="ECO:0000256" key="5">
    <source>
        <dbReference type="SAM" id="MobiDB-lite"/>
    </source>
</evidence>
<dbReference type="InterPro" id="IPR050502">
    <property type="entry name" value="Euk_RNA-bind_prot"/>
</dbReference>
<feature type="region of interest" description="Disordered" evidence="5">
    <location>
        <begin position="116"/>
        <end position="151"/>
    </location>
</feature>
<keyword evidence="1" id="KW-0677">Repeat</keyword>
<feature type="compositionally biased region" description="Basic and acidic residues" evidence="5">
    <location>
        <begin position="44"/>
        <end position="55"/>
    </location>
</feature>
<feature type="compositionally biased region" description="Low complexity" evidence="5">
    <location>
        <begin position="1"/>
        <end position="12"/>
    </location>
</feature>
<evidence type="ECO:0000256" key="4">
    <source>
        <dbReference type="PROSITE-ProRule" id="PRU00708"/>
    </source>
</evidence>
<dbReference type="PANTHER" id="PTHR48025">
    <property type="entry name" value="OS02G0815200 PROTEIN"/>
    <property type="match status" value="1"/>
</dbReference>
<proteinExistence type="predicted"/>
<dbReference type="Pfam" id="PF00076">
    <property type="entry name" value="RRM_1"/>
    <property type="match status" value="1"/>
</dbReference>
<protein>
    <recommendedName>
        <fullName evidence="6">RRM domain-containing protein</fullName>
    </recommendedName>
</protein>
<dbReference type="PANTHER" id="PTHR48025:SF1">
    <property type="entry name" value="RRM DOMAIN-CONTAINING PROTEIN"/>
    <property type="match status" value="1"/>
</dbReference>
<feature type="non-terminal residue" evidence="7">
    <location>
        <position position="338"/>
    </location>
</feature>